<proteinExistence type="predicted"/>
<reference evidence="2" key="1">
    <citation type="submission" date="2018-05" db="EMBL/GenBank/DDBJ databases">
        <authorList>
            <person name="Deangelis K."/>
            <person name="Huntemann M."/>
            <person name="Clum A."/>
            <person name="Pillay M."/>
            <person name="Palaniappan K."/>
            <person name="Varghese N."/>
            <person name="Mikhailova N."/>
            <person name="Stamatis D."/>
            <person name="Reddy T."/>
            <person name="Daum C."/>
            <person name="Shapiro N."/>
            <person name="Ivanova N."/>
            <person name="Kyrpides N."/>
            <person name="Woyke T."/>
        </authorList>
    </citation>
    <scope>NUCLEOTIDE SEQUENCE [LARGE SCALE GENOMIC DNA]</scope>
    <source>
        <strain evidence="2">GAS496</strain>
    </source>
</reference>
<sequence length="72" mass="7709">MSQVVDVVGAKAAPVPVACDDDGGLQVFSRIWMSHETQRFGLASTVVWAVFASVECMESGRSIAGEPALRKR</sequence>
<evidence type="ECO:0000313" key="1">
    <source>
        <dbReference type="EMBL" id="PXX06350.1"/>
    </source>
</evidence>
<gene>
    <name evidence="1" type="ORF">C8E89_114123</name>
</gene>
<dbReference type="Proteomes" id="UP000247781">
    <property type="component" value="Unassembled WGS sequence"/>
</dbReference>
<protein>
    <submittedName>
        <fullName evidence="1">Uncharacterized protein</fullName>
    </submittedName>
</protein>
<comment type="caution">
    <text evidence="1">The sequence shown here is derived from an EMBL/GenBank/DDBJ whole genome shotgun (WGS) entry which is preliminary data.</text>
</comment>
<evidence type="ECO:0000313" key="2">
    <source>
        <dbReference type="Proteomes" id="UP000247781"/>
    </source>
</evidence>
<organism evidence="1 2">
    <name type="scientific">Mycolicibacterium moriokaense</name>
    <dbReference type="NCBI Taxonomy" id="39691"/>
    <lineage>
        <taxon>Bacteria</taxon>
        <taxon>Bacillati</taxon>
        <taxon>Actinomycetota</taxon>
        <taxon>Actinomycetes</taxon>
        <taxon>Mycobacteriales</taxon>
        <taxon>Mycobacteriaceae</taxon>
        <taxon>Mycolicibacterium</taxon>
    </lineage>
</organism>
<dbReference type="AlphaFoldDB" id="A0A318HDB8"/>
<reference evidence="1 2" key="2">
    <citation type="submission" date="2018-06" db="EMBL/GenBank/DDBJ databases">
        <title>Sequencing of bacterial isolates from soil warming experiment in Harvard Forest, Massachusetts, USA.</title>
        <authorList>
            <person name="Deangelis K.PhD."/>
        </authorList>
    </citation>
    <scope>NUCLEOTIDE SEQUENCE [LARGE SCALE GENOMIC DNA]</scope>
    <source>
        <strain evidence="1 2">GAS496</strain>
    </source>
</reference>
<dbReference type="EMBL" id="QJJU01000014">
    <property type="protein sequence ID" value="PXX06350.1"/>
    <property type="molecule type" value="Genomic_DNA"/>
</dbReference>
<name>A0A318HDB8_9MYCO</name>
<keyword evidence="2" id="KW-1185">Reference proteome</keyword>
<accession>A0A318HDB8</accession>